<dbReference type="EMBL" id="GGEC01037960">
    <property type="protein sequence ID" value="MBX18444.1"/>
    <property type="molecule type" value="Transcribed_RNA"/>
</dbReference>
<accession>A0A2P2LKE8</accession>
<evidence type="ECO:0000313" key="1">
    <source>
        <dbReference type="EMBL" id="MBX18444.1"/>
    </source>
</evidence>
<organism evidence="1">
    <name type="scientific">Rhizophora mucronata</name>
    <name type="common">Asiatic mangrove</name>
    <dbReference type="NCBI Taxonomy" id="61149"/>
    <lineage>
        <taxon>Eukaryota</taxon>
        <taxon>Viridiplantae</taxon>
        <taxon>Streptophyta</taxon>
        <taxon>Embryophyta</taxon>
        <taxon>Tracheophyta</taxon>
        <taxon>Spermatophyta</taxon>
        <taxon>Magnoliopsida</taxon>
        <taxon>eudicotyledons</taxon>
        <taxon>Gunneridae</taxon>
        <taxon>Pentapetalae</taxon>
        <taxon>rosids</taxon>
        <taxon>fabids</taxon>
        <taxon>Malpighiales</taxon>
        <taxon>Rhizophoraceae</taxon>
        <taxon>Rhizophora</taxon>
    </lineage>
</organism>
<proteinExistence type="predicted"/>
<protein>
    <submittedName>
        <fullName evidence="1">Uncharacterized protein</fullName>
    </submittedName>
</protein>
<sequence length="41" mass="4767">MAWSIISMAIQSTTSQADALFNEFKERQKIYSNICYTNNFT</sequence>
<reference evidence="1" key="1">
    <citation type="submission" date="2018-02" db="EMBL/GenBank/DDBJ databases">
        <title>Rhizophora mucronata_Transcriptome.</title>
        <authorList>
            <person name="Meera S.P."/>
            <person name="Sreeshan A."/>
            <person name="Augustine A."/>
        </authorList>
    </citation>
    <scope>NUCLEOTIDE SEQUENCE</scope>
    <source>
        <tissue evidence="1">Leaf</tissue>
    </source>
</reference>
<name>A0A2P2LKE8_RHIMU</name>
<dbReference type="AlphaFoldDB" id="A0A2P2LKE8"/>